<dbReference type="PROSITE" id="PS00107">
    <property type="entry name" value="PROTEIN_KINASE_ATP"/>
    <property type="match status" value="1"/>
</dbReference>
<accession>A0ABN8VMU4</accession>
<feature type="compositionally biased region" description="Polar residues" evidence="5">
    <location>
        <begin position="442"/>
        <end position="454"/>
    </location>
</feature>
<comment type="similarity">
    <text evidence="4">Belongs to the protein kinase superfamily.</text>
</comment>
<evidence type="ECO:0000256" key="3">
    <source>
        <dbReference type="PROSITE-ProRule" id="PRU10141"/>
    </source>
</evidence>
<proteinExistence type="inferred from homology"/>
<dbReference type="InterPro" id="IPR008271">
    <property type="entry name" value="Ser/Thr_kinase_AS"/>
</dbReference>
<dbReference type="InterPro" id="IPR011009">
    <property type="entry name" value="Kinase-like_dom_sf"/>
</dbReference>
<feature type="binding site" evidence="3">
    <location>
        <position position="76"/>
    </location>
    <ligand>
        <name>ATP</name>
        <dbReference type="ChEBI" id="CHEBI:30616"/>
    </ligand>
</feature>
<keyword evidence="8" id="KW-1185">Reference proteome</keyword>
<dbReference type="PROSITE" id="PS50011">
    <property type="entry name" value="PROTEIN_KINASE_DOM"/>
    <property type="match status" value="1"/>
</dbReference>
<dbReference type="PROSITE" id="PS00108">
    <property type="entry name" value="PROTEIN_KINASE_ST"/>
    <property type="match status" value="1"/>
</dbReference>
<evidence type="ECO:0000313" key="7">
    <source>
        <dbReference type="EMBL" id="CAI1714290.1"/>
    </source>
</evidence>
<reference evidence="7" key="1">
    <citation type="submission" date="2022-08" db="EMBL/GenBank/DDBJ databases">
        <authorList>
            <person name="Byrne P K."/>
        </authorList>
    </citation>
    <scope>NUCLEOTIDE SEQUENCE</scope>
    <source>
        <strain evidence="7">UCD650</strain>
    </source>
</reference>
<evidence type="ECO:0000259" key="6">
    <source>
        <dbReference type="PROSITE" id="PS50011"/>
    </source>
</evidence>
<dbReference type="SMART" id="SM00220">
    <property type="entry name" value="S_TKc"/>
    <property type="match status" value="1"/>
</dbReference>
<dbReference type="InterPro" id="IPR017441">
    <property type="entry name" value="Protein_kinase_ATP_BS"/>
</dbReference>
<dbReference type="CDD" id="cd05117">
    <property type="entry name" value="STKc_CAMK"/>
    <property type="match status" value="1"/>
</dbReference>
<evidence type="ECO:0000313" key="8">
    <source>
        <dbReference type="Proteomes" id="UP001152964"/>
    </source>
</evidence>
<keyword evidence="4" id="KW-0418">Kinase</keyword>
<dbReference type="SUPFAM" id="SSF56112">
    <property type="entry name" value="Protein kinase-like (PK-like)"/>
    <property type="match status" value="1"/>
</dbReference>
<dbReference type="Pfam" id="PF00069">
    <property type="entry name" value="Pkinase"/>
    <property type="match status" value="1"/>
</dbReference>
<dbReference type="EMBL" id="OX291505">
    <property type="protein sequence ID" value="CAI1714290.1"/>
    <property type="molecule type" value="Genomic_DNA"/>
</dbReference>
<name>A0ABN8VMU4_SACEU</name>
<evidence type="ECO:0000256" key="5">
    <source>
        <dbReference type="SAM" id="MobiDB-lite"/>
    </source>
</evidence>
<dbReference type="PANTHER" id="PTHR24347">
    <property type="entry name" value="SERINE/THREONINE-PROTEIN KINASE"/>
    <property type="match status" value="1"/>
</dbReference>
<organism evidence="7 8">
    <name type="scientific">Saccharomyces eubayanus</name>
    <name type="common">Yeast</name>
    <dbReference type="NCBI Taxonomy" id="1080349"/>
    <lineage>
        <taxon>Eukaryota</taxon>
        <taxon>Fungi</taxon>
        <taxon>Dikarya</taxon>
        <taxon>Ascomycota</taxon>
        <taxon>Saccharomycotina</taxon>
        <taxon>Saccharomycetes</taxon>
        <taxon>Saccharomycetales</taxon>
        <taxon>Saccharomycetaceae</taxon>
        <taxon>Saccharomyces</taxon>
    </lineage>
</organism>
<evidence type="ECO:0000256" key="1">
    <source>
        <dbReference type="ARBA" id="ARBA00022741"/>
    </source>
</evidence>
<sequence>MPKETKLINSEFDVEVQDPERLNGHPVAKFINKLSGQPESYVNRTNYIFGRTLGAGSFGVVRQARKLSTNEDVAIKILLKKALQGNNIQLQMLYEELSILQKLSHPNIVSFKDWFESKDKFYIVTQLATGGELFDRILSRGKFTEIDAVEIIVQILGAVEYIHSKNVVHRDLKPENVLYVDKSENSPLVIADFGIAKQLKGKEDLIYKAAGSLGYVAPEVLTQDGHGKPCDIWSVGVITYTLLCGYSPFIAESVEGFMEECTASRYPVTFHMPYWDNISIDAKRFILKALILDPTDRPTATELLDDPWITSKRVETSNILPHVKKGFSLRKKLRDAIEIVKLNNRIKRLRNMYLLGDDGDNDIEENSPTGSCLDGITRSLHDLRFQPQKKVAELSKEQMKLKSALTKEAFVQIVKAATKNKHKVLGGEEEESDSTGSEETKANNQESNSKDSNY</sequence>
<keyword evidence="4" id="KW-0808">Transferase</keyword>
<evidence type="ECO:0000256" key="4">
    <source>
        <dbReference type="RuleBase" id="RU000304"/>
    </source>
</evidence>
<feature type="region of interest" description="Disordered" evidence="5">
    <location>
        <begin position="421"/>
        <end position="454"/>
    </location>
</feature>
<keyword evidence="1 3" id="KW-0547">Nucleotide-binding</keyword>
<feature type="domain" description="Protein kinase" evidence="6">
    <location>
        <begin position="47"/>
        <end position="309"/>
    </location>
</feature>
<evidence type="ECO:0000256" key="2">
    <source>
        <dbReference type="ARBA" id="ARBA00022840"/>
    </source>
</evidence>
<gene>
    <name evidence="7" type="primary">U6500O01450</name>
    <name evidence="7" type="ORF">SEUBUCD650_0O01450</name>
</gene>
<keyword evidence="2 3" id="KW-0067">ATP-binding</keyword>
<dbReference type="Proteomes" id="UP001152964">
    <property type="component" value="Chromosome 15"/>
</dbReference>
<dbReference type="Gene3D" id="1.10.510.10">
    <property type="entry name" value="Transferase(Phosphotransferase) domain 1"/>
    <property type="match status" value="1"/>
</dbReference>
<protein>
    <recommendedName>
        <fullName evidence="6">Protein kinase domain-containing protein</fullName>
    </recommendedName>
</protein>
<keyword evidence="4" id="KW-0723">Serine/threonine-protein kinase</keyword>
<dbReference type="InterPro" id="IPR000719">
    <property type="entry name" value="Prot_kinase_dom"/>
</dbReference>